<proteinExistence type="predicted"/>
<evidence type="ECO:0000313" key="2">
    <source>
        <dbReference type="EMBL" id="CZE46451.1"/>
    </source>
</evidence>
<dbReference type="Proteomes" id="UP000069632">
    <property type="component" value="Unassembled WGS sequence"/>
</dbReference>
<dbReference type="Pfam" id="PF11335">
    <property type="entry name" value="DUF3137"/>
    <property type="match status" value="1"/>
</dbReference>
<feature type="transmembrane region" description="Helical" evidence="1">
    <location>
        <begin position="50"/>
        <end position="67"/>
    </location>
</feature>
<sequence>MDYRYLKKLENERLSINKKLKIALFLVIGIAITLFFLINKSSITNFKSSPFSIFFSLLVAFMAYIAYKSYISVGFNFDFKHKIMAKIVKSISPDLKYIVDKYISYDEFSYPSMYKYPDIYRGNDLIYGNIDGIEIKFSDINTQEIVQVPDRNGRSKKVHRRIFQGICFIADFNKHFSSRTYISSSNETIMHGEKAYMDDSEFEREFDVFTDDQINARYIITPLFMQQFLKLKNIFDCPINAAFIENKIYIYIEFNKDSFEPDIKQSLIGENSIVKRYKDEIFDLLNLVKELNLNRKIFAKVD</sequence>
<evidence type="ECO:0000313" key="3">
    <source>
        <dbReference type="Proteomes" id="UP000069632"/>
    </source>
</evidence>
<feature type="transmembrane region" description="Helical" evidence="1">
    <location>
        <begin position="20"/>
        <end position="38"/>
    </location>
</feature>
<name>A0A128ED95_9BACT</name>
<dbReference type="OrthoDB" id="4960523at2"/>
<organism evidence="2 3">
    <name type="scientific">Campylobacter geochelonis</name>
    <dbReference type="NCBI Taxonomy" id="1780362"/>
    <lineage>
        <taxon>Bacteria</taxon>
        <taxon>Pseudomonadati</taxon>
        <taxon>Campylobacterota</taxon>
        <taxon>Epsilonproteobacteria</taxon>
        <taxon>Campylobacterales</taxon>
        <taxon>Campylobacteraceae</taxon>
        <taxon>Campylobacter</taxon>
    </lineage>
</organism>
<keyword evidence="3" id="KW-1185">Reference proteome</keyword>
<keyword evidence="1" id="KW-0812">Transmembrane</keyword>
<evidence type="ECO:0000256" key="1">
    <source>
        <dbReference type="SAM" id="Phobius"/>
    </source>
</evidence>
<protein>
    <submittedName>
        <fullName evidence="2">Hydrogenase expression/formation protein</fullName>
    </submittedName>
</protein>
<keyword evidence="1" id="KW-0472">Membrane</keyword>
<gene>
    <name evidence="2" type="primary">hypE_1</name>
    <name evidence="2" type="ORF">ERS672216_00377</name>
</gene>
<accession>A0A128ED95</accession>
<dbReference type="InterPro" id="IPR021484">
    <property type="entry name" value="DUF3137"/>
</dbReference>
<dbReference type="AlphaFoldDB" id="A0A128ED95"/>
<dbReference type="EMBL" id="FIZP01000001">
    <property type="protein sequence ID" value="CZE46451.1"/>
    <property type="molecule type" value="Genomic_DNA"/>
</dbReference>
<keyword evidence="1" id="KW-1133">Transmembrane helix</keyword>
<reference evidence="2 3" key="1">
    <citation type="submission" date="2016-02" db="EMBL/GenBank/DDBJ databases">
        <authorList>
            <consortium name="Pathogen Informatics"/>
        </authorList>
    </citation>
    <scope>NUCLEOTIDE SEQUENCE [LARGE SCALE GENOMIC DNA]</scope>
    <source>
        <strain evidence="2 3">RC20</strain>
    </source>
</reference>